<reference evidence="2" key="2">
    <citation type="journal article" date="2010" name="Stand. Genomic Sci.">
        <title>Complete genome sequence of Vulcanisaeta distributa type strain (IC-017T).</title>
        <authorList>
            <person name="Mavromatis K."/>
            <person name="Sikorski J."/>
            <person name="Pabst E."/>
            <person name="Teshima H."/>
            <person name="Lapidus A."/>
            <person name="Lucas S."/>
            <person name="Nolan M."/>
            <person name="Glavina Del Rio T."/>
            <person name="Cheng J."/>
            <person name="Bruce D."/>
            <person name="Goodwin L."/>
            <person name="Pitluck S."/>
            <person name="Liolios K."/>
            <person name="Ivanova N."/>
            <person name="Mikhailova N."/>
            <person name="Pati A."/>
            <person name="Chen A."/>
            <person name="Palaniappan K."/>
            <person name="Land M."/>
            <person name="Hauser L."/>
            <person name="Chang Y."/>
            <person name="Jeffries C."/>
            <person name="Rohde M."/>
            <person name="Spring S."/>
            <person name="Goker M."/>
            <person name="Wirth R."/>
            <person name="Woyke T."/>
            <person name="Bristow J."/>
            <person name="Eisen J."/>
            <person name="Markowitz V."/>
            <person name="Hugenholtz P."/>
            <person name="Klenk H."/>
            <person name="Kyrpides N."/>
        </authorList>
    </citation>
    <scope>NUCLEOTIDE SEQUENCE [LARGE SCALE GENOMIC DNA]</scope>
    <source>
        <strain evidence="2">DSM 14429 / JCM 11212 / NBRC 100878 / IC-017</strain>
    </source>
</reference>
<dbReference type="AlphaFoldDB" id="E1QUL8"/>
<dbReference type="Proteomes" id="UP000006681">
    <property type="component" value="Chromosome"/>
</dbReference>
<dbReference type="STRING" id="572478.Vdis_1763"/>
<keyword evidence="2" id="KW-1185">Reference proteome</keyword>
<sequence>MNREIPSIHFATDLLILAISKIVGELMAIKCIDCKYFRLHELRDNIGICTNKDSPYYMRLVMTEWQCPFFVEFNEEMDEDEFYWCSDCKTMVHKSLLTLHKGHKLVKTPYIDEESHLETYVAD</sequence>
<dbReference type="EMBL" id="CP002100">
    <property type="protein sequence ID" value="ADN51137.1"/>
    <property type="molecule type" value="Genomic_DNA"/>
</dbReference>
<dbReference type="HOGENOM" id="CLU_2285199_0_0_2"/>
<evidence type="ECO:0000313" key="2">
    <source>
        <dbReference type="Proteomes" id="UP000006681"/>
    </source>
</evidence>
<accession>E1QUL8</accession>
<gene>
    <name evidence="1" type="ordered locus">Vdis_1763</name>
</gene>
<dbReference type="eggNOG" id="arCOG10177">
    <property type="taxonomic scope" value="Archaea"/>
</dbReference>
<evidence type="ECO:0000313" key="1">
    <source>
        <dbReference type="EMBL" id="ADN51137.1"/>
    </source>
</evidence>
<organism evidence="1 2">
    <name type="scientific">Vulcanisaeta distributa (strain DSM 14429 / JCM 11212 / NBRC 100878 / IC-017)</name>
    <dbReference type="NCBI Taxonomy" id="572478"/>
    <lineage>
        <taxon>Archaea</taxon>
        <taxon>Thermoproteota</taxon>
        <taxon>Thermoprotei</taxon>
        <taxon>Thermoproteales</taxon>
        <taxon>Thermoproteaceae</taxon>
        <taxon>Vulcanisaeta</taxon>
    </lineage>
</organism>
<proteinExistence type="predicted"/>
<protein>
    <submittedName>
        <fullName evidence="1">Uncharacterized protein</fullName>
    </submittedName>
</protein>
<dbReference type="KEGG" id="vdi:Vdis_1763"/>
<reference evidence="1 2" key="1">
    <citation type="journal article" date="2010" name="Stand. Genomic Sci.">
        <title>Complete genome sequence of Vulcanisaeta distributa type strain (IC-017).</title>
        <authorList>
            <person name="Mavromatis K."/>
            <person name="Sikorski J."/>
            <person name="Pabst E."/>
            <person name="Teshima H."/>
            <person name="Lapidus A."/>
            <person name="Lucas S."/>
            <person name="Nolan M."/>
            <person name="Glavina Del Rio T."/>
            <person name="Cheng J.F."/>
            <person name="Bruce D."/>
            <person name="Goodwin L."/>
            <person name="Pitluck S."/>
            <person name="Liolios K."/>
            <person name="Ivanova N."/>
            <person name="Mikhailova N."/>
            <person name="Pati A."/>
            <person name="Chen A."/>
            <person name="Palaniappan K."/>
            <person name="Land M."/>
            <person name="Hauser L."/>
            <person name="Chang Y.J."/>
            <person name="Jeffries C.D."/>
            <person name="Rohde M."/>
            <person name="Spring S."/>
            <person name="Goker M."/>
            <person name="Wirth R."/>
            <person name="Woyke T."/>
            <person name="Bristow J."/>
            <person name="Eisen J.A."/>
            <person name="Markowitz V."/>
            <person name="Hugenholtz P."/>
            <person name="Klenk H.P."/>
            <person name="Kyrpides N.C."/>
        </authorList>
    </citation>
    <scope>NUCLEOTIDE SEQUENCE [LARGE SCALE GENOMIC DNA]</scope>
    <source>
        <strain evidence="2">DSM 14429 / JCM 11212 / NBRC 100878 / IC-017</strain>
    </source>
</reference>
<name>E1QUL8_VULDI</name>